<dbReference type="Gene3D" id="1.10.10.10">
    <property type="entry name" value="Winged helix-like DNA-binding domain superfamily/Winged helix DNA-binding domain"/>
    <property type="match status" value="1"/>
</dbReference>
<evidence type="ECO:0000259" key="6">
    <source>
        <dbReference type="Pfam" id="PF08281"/>
    </source>
</evidence>
<organism evidence="7">
    <name type="scientific">uncultured Dysgonomonas sp</name>
    <dbReference type="NCBI Taxonomy" id="206096"/>
    <lineage>
        <taxon>Bacteria</taxon>
        <taxon>Pseudomonadati</taxon>
        <taxon>Bacteroidota</taxon>
        <taxon>Bacteroidia</taxon>
        <taxon>Bacteroidales</taxon>
        <taxon>Dysgonomonadaceae</taxon>
        <taxon>Dysgonomonas</taxon>
        <taxon>environmental samples</taxon>
    </lineage>
</organism>
<dbReference type="SUPFAM" id="SSF88659">
    <property type="entry name" value="Sigma3 and sigma4 domains of RNA polymerase sigma factors"/>
    <property type="match status" value="1"/>
</dbReference>
<dbReference type="GO" id="GO:0016987">
    <property type="term" value="F:sigma factor activity"/>
    <property type="evidence" value="ECO:0007669"/>
    <property type="project" value="UniProtKB-KW"/>
</dbReference>
<dbReference type="RefSeq" id="WP_296943553.1">
    <property type="nucleotide sequence ID" value="NZ_LT599032.1"/>
</dbReference>
<evidence type="ECO:0000256" key="3">
    <source>
        <dbReference type="ARBA" id="ARBA00023082"/>
    </source>
</evidence>
<dbReference type="GO" id="GO:0006352">
    <property type="term" value="P:DNA-templated transcription initiation"/>
    <property type="evidence" value="ECO:0007669"/>
    <property type="project" value="InterPro"/>
</dbReference>
<evidence type="ECO:0000259" key="5">
    <source>
        <dbReference type="Pfam" id="PF04542"/>
    </source>
</evidence>
<dbReference type="NCBIfam" id="TIGR02937">
    <property type="entry name" value="sigma70-ECF"/>
    <property type="match status" value="1"/>
</dbReference>
<keyword evidence="2" id="KW-0805">Transcription regulation</keyword>
<name>A0A212K1G5_9BACT</name>
<dbReference type="InterPro" id="IPR007627">
    <property type="entry name" value="RNA_pol_sigma70_r2"/>
</dbReference>
<dbReference type="InterPro" id="IPR013324">
    <property type="entry name" value="RNA_pol_sigma_r3/r4-like"/>
</dbReference>
<gene>
    <name evidence="7" type="ORF">KL86DYS1_31145</name>
</gene>
<dbReference type="Pfam" id="PF04542">
    <property type="entry name" value="Sigma70_r2"/>
    <property type="match status" value="1"/>
</dbReference>
<evidence type="ECO:0000256" key="4">
    <source>
        <dbReference type="ARBA" id="ARBA00023163"/>
    </source>
</evidence>
<evidence type="ECO:0000313" key="7">
    <source>
        <dbReference type="EMBL" id="SBW05564.1"/>
    </source>
</evidence>
<evidence type="ECO:0000256" key="1">
    <source>
        <dbReference type="ARBA" id="ARBA00010641"/>
    </source>
</evidence>
<reference evidence="7" key="1">
    <citation type="submission" date="2016-04" db="EMBL/GenBank/DDBJ databases">
        <authorList>
            <person name="Evans L.H."/>
            <person name="Alamgir A."/>
            <person name="Owens N."/>
            <person name="Weber N.D."/>
            <person name="Virtaneva K."/>
            <person name="Barbian K."/>
            <person name="Babar A."/>
            <person name="Rosenke K."/>
        </authorList>
    </citation>
    <scope>NUCLEOTIDE SEQUENCE</scope>
    <source>
        <strain evidence="7">86-1</strain>
    </source>
</reference>
<dbReference type="Gene3D" id="1.10.1740.10">
    <property type="match status" value="1"/>
</dbReference>
<dbReference type="EMBL" id="FLUM01000003">
    <property type="protein sequence ID" value="SBW05564.1"/>
    <property type="molecule type" value="Genomic_DNA"/>
</dbReference>
<feature type="domain" description="RNA polymerase sigma-70 region 2" evidence="5">
    <location>
        <begin position="29"/>
        <end position="95"/>
    </location>
</feature>
<dbReference type="CDD" id="cd06171">
    <property type="entry name" value="Sigma70_r4"/>
    <property type="match status" value="1"/>
</dbReference>
<sequence>MRDPIDNFVDDSSLWKSFLAGNDVAFTHIYKKYVQTLFHYGMQFSSDRELVKDCIQDIFINLYDNKEKIGFTDNIKFYLFRILKNHLINTLKRHQTHIAFLDSQEKQAETYTEDTAETLLIDIEVDMSVKATVDKVMSLLTIRQREIIYYRFVENMSIDEIGILTEMNYQSVANVIQRSLKKIRSFYKKSE</sequence>
<evidence type="ECO:0008006" key="8">
    <source>
        <dbReference type="Google" id="ProtNLM"/>
    </source>
</evidence>
<dbReference type="InterPro" id="IPR013325">
    <property type="entry name" value="RNA_pol_sigma_r2"/>
</dbReference>
<dbReference type="InterPro" id="IPR014284">
    <property type="entry name" value="RNA_pol_sigma-70_dom"/>
</dbReference>
<dbReference type="GO" id="GO:0003677">
    <property type="term" value="F:DNA binding"/>
    <property type="evidence" value="ECO:0007669"/>
    <property type="project" value="InterPro"/>
</dbReference>
<feature type="domain" description="RNA polymerase sigma factor 70 region 4 type 2" evidence="6">
    <location>
        <begin position="133"/>
        <end position="183"/>
    </location>
</feature>
<dbReference type="SUPFAM" id="SSF88946">
    <property type="entry name" value="Sigma2 domain of RNA polymerase sigma factors"/>
    <property type="match status" value="1"/>
</dbReference>
<dbReference type="Pfam" id="PF08281">
    <property type="entry name" value="Sigma70_r4_2"/>
    <property type="match status" value="1"/>
</dbReference>
<keyword evidence="3" id="KW-0731">Sigma factor</keyword>
<keyword evidence="4" id="KW-0804">Transcription</keyword>
<dbReference type="PANTHER" id="PTHR43133:SF46">
    <property type="entry name" value="RNA POLYMERASE SIGMA-70 FACTOR ECF SUBFAMILY"/>
    <property type="match status" value="1"/>
</dbReference>
<proteinExistence type="inferred from homology"/>
<accession>A0A212K1G5</accession>
<comment type="similarity">
    <text evidence="1">Belongs to the sigma-70 factor family. ECF subfamily.</text>
</comment>
<dbReference type="InterPro" id="IPR039425">
    <property type="entry name" value="RNA_pol_sigma-70-like"/>
</dbReference>
<dbReference type="PANTHER" id="PTHR43133">
    <property type="entry name" value="RNA POLYMERASE ECF-TYPE SIGMA FACTO"/>
    <property type="match status" value="1"/>
</dbReference>
<protein>
    <recommendedName>
        <fullName evidence="8">Sigma-70 family RNA polymerase sigma factor</fullName>
    </recommendedName>
</protein>
<dbReference type="InterPro" id="IPR036388">
    <property type="entry name" value="WH-like_DNA-bd_sf"/>
</dbReference>
<dbReference type="AlphaFoldDB" id="A0A212K1G5"/>
<dbReference type="InterPro" id="IPR013249">
    <property type="entry name" value="RNA_pol_sigma70_r4_t2"/>
</dbReference>
<evidence type="ECO:0000256" key="2">
    <source>
        <dbReference type="ARBA" id="ARBA00023015"/>
    </source>
</evidence>